<dbReference type="RefSeq" id="WP_378298307.1">
    <property type="nucleotide sequence ID" value="NZ_JBHULX010000039.1"/>
</dbReference>
<proteinExistence type="predicted"/>
<dbReference type="EMBL" id="JBHULX010000039">
    <property type="protein sequence ID" value="MFD2592597.1"/>
    <property type="molecule type" value="Genomic_DNA"/>
</dbReference>
<name>A0ABW5NAF6_9FLAO</name>
<comment type="caution">
    <text evidence="1">The sequence shown here is derived from an EMBL/GenBank/DDBJ whole genome shotgun (WGS) entry which is preliminary data.</text>
</comment>
<gene>
    <name evidence="1" type="ORF">ACFSTE_17305</name>
</gene>
<evidence type="ECO:0008006" key="3">
    <source>
        <dbReference type="Google" id="ProtNLM"/>
    </source>
</evidence>
<evidence type="ECO:0000313" key="2">
    <source>
        <dbReference type="Proteomes" id="UP001597459"/>
    </source>
</evidence>
<organism evidence="1 2">
    <name type="scientific">Aquimarina hainanensis</name>
    <dbReference type="NCBI Taxonomy" id="1578017"/>
    <lineage>
        <taxon>Bacteria</taxon>
        <taxon>Pseudomonadati</taxon>
        <taxon>Bacteroidota</taxon>
        <taxon>Flavobacteriia</taxon>
        <taxon>Flavobacteriales</taxon>
        <taxon>Flavobacteriaceae</taxon>
        <taxon>Aquimarina</taxon>
    </lineage>
</organism>
<keyword evidence="2" id="KW-1185">Reference proteome</keyword>
<dbReference type="PROSITE" id="PS51257">
    <property type="entry name" value="PROKAR_LIPOPROTEIN"/>
    <property type="match status" value="1"/>
</dbReference>
<dbReference type="Proteomes" id="UP001597459">
    <property type="component" value="Unassembled WGS sequence"/>
</dbReference>
<accession>A0ABW5NAF6</accession>
<sequence>MKTQKFIYAIMAVTLFFVTSCSKDSIVDHNSEVNEANSETAFLENLESESSSKSGIVFPDSHQDSLDSNQEFIDFLEGDWKVIRTTDEDSQDRINAILHLRNQSGDNIINGELEECNGQEGNPMFFAFKTRSLKKIASGVRGVFDGVENSFFENSVFLGCGLRSSPIGKVLGYSHDRFGVYTKEKNKEVAISIKNSLLVIGDFSKNEVIVFKKM</sequence>
<evidence type="ECO:0000313" key="1">
    <source>
        <dbReference type="EMBL" id="MFD2592597.1"/>
    </source>
</evidence>
<reference evidence="2" key="1">
    <citation type="journal article" date="2019" name="Int. J. Syst. Evol. Microbiol.">
        <title>The Global Catalogue of Microorganisms (GCM) 10K type strain sequencing project: providing services to taxonomists for standard genome sequencing and annotation.</title>
        <authorList>
            <consortium name="The Broad Institute Genomics Platform"/>
            <consortium name="The Broad Institute Genome Sequencing Center for Infectious Disease"/>
            <person name="Wu L."/>
            <person name="Ma J."/>
        </authorList>
    </citation>
    <scope>NUCLEOTIDE SEQUENCE [LARGE SCALE GENOMIC DNA]</scope>
    <source>
        <strain evidence="2">KCTC 42423</strain>
    </source>
</reference>
<protein>
    <recommendedName>
        <fullName evidence="3">DUF4893 domain-containing protein</fullName>
    </recommendedName>
</protein>